<protein>
    <submittedName>
        <fullName evidence="5">GPP34 family phosphoprotein</fullName>
    </submittedName>
</protein>
<gene>
    <name evidence="5" type="ORF">AAFH96_18500</name>
</gene>
<comment type="subcellular location">
    <subcellularLocation>
        <location evidence="1">Golgi apparatus membrane</location>
        <topology evidence="1">Peripheral membrane protein</topology>
        <orientation evidence="1">Cytoplasmic side</orientation>
    </subcellularLocation>
</comment>
<keyword evidence="4" id="KW-0472">Membrane</keyword>
<dbReference type="Gene3D" id="1.10.3630.10">
    <property type="entry name" value="yeast vps74-n-term truncation variant domain like"/>
    <property type="match status" value="1"/>
</dbReference>
<keyword evidence="2" id="KW-0333">Golgi apparatus</keyword>
<dbReference type="InterPro" id="IPR038261">
    <property type="entry name" value="GPP34-like_sf"/>
</dbReference>
<sequence>MPTTPDEPLIAEDLLLLLFDPASGSIAGEGTLFYVLGGALLTELALDRRIDIDDRTGFKGRLVRTVGSTVPGDPLLRSAWEHVAQKPRDVQAILAAIGPRLREPVLDRLVRGGHVRRERRKALGLFPTTALSDGGTPHRSELLARVRAVLVDGADPDPRTAAICALISASGTLPTFHRDIPWSTPVITRAKELERGDWGAEAAGAAAAGTMAAIVANALVAANVLPKN</sequence>
<name>A0ABV5CSU4_9ACTN</name>
<evidence type="ECO:0000313" key="6">
    <source>
        <dbReference type="Proteomes" id="UP001582793"/>
    </source>
</evidence>
<dbReference type="EMBL" id="JBCGDC010000050">
    <property type="protein sequence ID" value="MFB6395079.1"/>
    <property type="molecule type" value="Genomic_DNA"/>
</dbReference>
<comment type="caution">
    <text evidence="5">The sequence shown here is derived from an EMBL/GenBank/DDBJ whole genome shotgun (WGS) entry which is preliminary data.</text>
</comment>
<keyword evidence="6" id="KW-1185">Reference proteome</keyword>
<accession>A0ABV5CSU4</accession>
<evidence type="ECO:0000256" key="3">
    <source>
        <dbReference type="ARBA" id="ARBA00023121"/>
    </source>
</evidence>
<evidence type="ECO:0000313" key="5">
    <source>
        <dbReference type="EMBL" id="MFB6395079.1"/>
    </source>
</evidence>
<keyword evidence="3" id="KW-0446">Lipid-binding</keyword>
<dbReference type="RefSeq" id="WP_375735022.1">
    <property type="nucleotide sequence ID" value="NZ_JBCGDC010000050.1"/>
</dbReference>
<evidence type="ECO:0000256" key="2">
    <source>
        <dbReference type="ARBA" id="ARBA00023034"/>
    </source>
</evidence>
<dbReference type="InterPro" id="IPR008628">
    <property type="entry name" value="GPP34-like"/>
</dbReference>
<proteinExistence type="predicted"/>
<organism evidence="5 6">
    <name type="scientific">Polymorphospora lycopeni</name>
    <dbReference type="NCBI Taxonomy" id="3140240"/>
    <lineage>
        <taxon>Bacteria</taxon>
        <taxon>Bacillati</taxon>
        <taxon>Actinomycetota</taxon>
        <taxon>Actinomycetes</taxon>
        <taxon>Micromonosporales</taxon>
        <taxon>Micromonosporaceae</taxon>
        <taxon>Polymorphospora</taxon>
    </lineage>
</organism>
<reference evidence="5 6" key="1">
    <citation type="submission" date="2024-04" db="EMBL/GenBank/DDBJ databases">
        <title>Polymorphospora sp. isolated from Baiyangdian Lake in Xiong'an New Area.</title>
        <authorList>
            <person name="Zhang X."/>
            <person name="Liu J."/>
        </authorList>
    </citation>
    <scope>NUCLEOTIDE SEQUENCE [LARGE SCALE GENOMIC DNA]</scope>
    <source>
        <strain evidence="5 6">2-325</strain>
    </source>
</reference>
<evidence type="ECO:0000256" key="4">
    <source>
        <dbReference type="ARBA" id="ARBA00023136"/>
    </source>
</evidence>
<evidence type="ECO:0000256" key="1">
    <source>
        <dbReference type="ARBA" id="ARBA00004255"/>
    </source>
</evidence>
<dbReference type="Proteomes" id="UP001582793">
    <property type="component" value="Unassembled WGS sequence"/>
</dbReference>
<dbReference type="Pfam" id="PF05719">
    <property type="entry name" value="GPP34"/>
    <property type="match status" value="1"/>
</dbReference>